<comment type="caution">
    <text evidence="6">The sequence shown here is derived from an EMBL/GenBank/DDBJ whole genome shotgun (WGS) entry which is preliminary data.</text>
</comment>
<dbReference type="GO" id="GO:0005829">
    <property type="term" value="C:cytosol"/>
    <property type="evidence" value="ECO:0007669"/>
    <property type="project" value="TreeGrafter"/>
</dbReference>
<evidence type="ECO:0000256" key="3">
    <source>
        <dbReference type="ARBA" id="ARBA00022777"/>
    </source>
</evidence>
<keyword evidence="1" id="KW-0808">Transferase</keyword>
<evidence type="ECO:0000313" key="6">
    <source>
        <dbReference type="EMBL" id="CAD8042942.1"/>
    </source>
</evidence>
<dbReference type="GO" id="GO:0016020">
    <property type="term" value="C:membrane"/>
    <property type="evidence" value="ECO:0007669"/>
    <property type="project" value="TreeGrafter"/>
</dbReference>
<evidence type="ECO:0000256" key="4">
    <source>
        <dbReference type="ARBA" id="ARBA00022840"/>
    </source>
</evidence>
<dbReference type="PROSITE" id="PS50011">
    <property type="entry name" value="PROTEIN_KINASE_DOM"/>
    <property type="match status" value="2"/>
</dbReference>
<evidence type="ECO:0000313" key="7">
    <source>
        <dbReference type="Proteomes" id="UP000688137"/>
    </source>
</evidence>
<keyword evidence="7" id="KW-1185">Reference proteome</keyword>
<evidence type="ECO:0000256" key="1">
    <source>
        <dbReference type="ARBA" id="ARBA00022679"/>
    </source>
</evidence>
<evidence type="ECO:0000259" key="5">
    <source>
        <dbReference type="PROSITE" id="PS50011"/>
    </source>
</evidence>
<protein>
    <recommendedName>
        <fullName evidence="5">Protein kinase domain-containing protein</fullName>
    </recommendedName>
</protein>
<sequence>MAKIIDNYILIEAIGQGSFGEIHKGRNLISKEAVTVKTIKLDRFLNDSLLKEMIINEIQALKKLEDQYIVRMIKMLKSANNIYLVYEYLNGGSLENYLQEKARLCEQEGRQLMTNIFKGFKTLNHEKIIHRNINPSNLFFNDGIIKIKNFFCCKSQTSQKLFDPENYLYTAPEILLKTQQTQYEDKCDIFSLGLVFYKIFFGQLPFPENIEQDQLIELYQSQDFNPIIEGLSENTSQILNGMLQIDQQRRIEWQTLFHEDEVPTTSVLGNSTNQNFASNYQINSQVQQFETVGQQNFYISQQSLQNQITASPNELLKRRNNQSDKENIKVIKENDNNYQCNKTVEKESNISQYQIPIQQTSQIQQINAQQSVVKQIQNQLFDLRYKFNILIKGIIRIEQLENWSAKIKTEICMIFLIKKAIKYINEMSDICQNTDKQWVIFKNKNDVIKILQKDYDELLAQFKYLKQINSCQHEELNSHEIIDEQYIDNVLIMIAKQISIDLGQIRSSIRGNSQIKSNSFNYEQNKNYLYTAPEILLKTQQTQYEDKCDIFSLGLVFYKIFFGQLPFPENIEQDQLIELYQSQDFNPIIEGLSENTSQILNGMLQIDQQRRIEWQTLFHEDEVPTTSVLGNSTNQNFASNYQINSQVQQFETVGQQNFYISQQSLQNQITASPNELLKRRNNQSDKENIKVIKENDNNYQCNKTVEKESNISQYQIPIQQTSQIQQINAQQSVVKQIQNQLFDLRYKFNILIKGIIRIEQLENWSAKIKTEICMIFLIKKAIKYINEMSDICQNTDKQWVIFKNKNDVIKILQKDYDELLAQFKYLKQINSCQHEELNSHEIIDEQYIDNVLIMIAKQISIDLGQIRSSIRGNSQIKSNSFNYEQNSQRNGSFIEQKQNISNQQIFAIFLIDLVKGQIQDDDQRNYFKKIEESKLAELLDFKLKQI</sequence>
<dbReference type="Proteomes" id="UP000688137">
    <property type="component" value="Unassembled WGS sequence"/>
</dbReference>
<dbReference type="OMA" id="HEDEVPT"/>
<dbReference type="AlphaFoldDB" id="A0A8S1JLN8"/>
<dbReference type="GO" id="GO:0005776">
    <property type="term" value="C:autophagosome"/>
    <property type="evidence" value="ECO:0007669"/>
    <property type="project" value="TreeGrafter"/>
</dbReference>
<organism evidence="6 7">
    <name type="scientific">Paramecium primaurelia</name>
    <dbReference type="NCBI Taxonomy" id="5886"/>
    <lineage>
        <taxon>Eukaryota</taxon>
        <taxon>Sar</taxon>
        <taxon>Alveolata</taxon>
        <taxon>Ciliophora</taxon>
        <taxon>Intramacronucleata</taxon>
        <taxon>Oligohymenophorea</taxon>
        <taxon>Peniculida</taxon>
        <taxon>Parameciidae</taxon>
        <taxon>Paramecium</taxon>
    </lineage>
</organism>
<keyword evidence="4" id="KW-0067">ATP-binding</keyword>
<evidence type="ECO:0000256" key="2">
    <source>
        <dbReference type="ARBA" id="ARBA00022741"/>
    </source>
</evidence>
<dbReference type="Pfam" id="PF00069">
    <property type="entry name" value="Pkinase"/>
    <property type="match status" value="2"/>
</dbReference>
<accession>A0A8S1JLN8</accession>
<dbReference type="EMBL" id="CAJJDM010000001">
    <property type="protein sequence ID" value="CAD8042942.1"/>
    <property type="molecule type" value="Genomic_DNA"/>
</dbReference>
<dbReference type="GO" id="GO:0010506">
    <property type="term" value="P:regulation of autophagy"/>
    <property type="evidence" value="ECO:0007669"/>
    <property type="project" value="InterPro"/>
</dbReference>
<dbReference type="GO" id="GO:0004674">
    <property type="term" value="F:protein serine/threonine kinase activity"/>
    <property type="evidence" value="ECO:0007669"/>
    <property type="project" value="InterPro"/>
</dbReference>
<feature type="domain" description="Protein kinase" evidence="5">
    <location>
        <begin position="286"/>
        <end position="623"/>
    </location>
</feature>
<dbReference type="PANTHER" id="PTHR24348">
    <property type="entry name" value="SERINE/THREONINE-PROTEIN KINASE UNC-51-RELATED"/>
    <property type="match status" value="1"/>
</dbReference>
<keyword evidence="3" id="KW-0418">Kinase</keyword>
<feature type="domain" description="Protein kinase" evidence="5">
    <location>
        <begin position="8"/>
        <end position="262"/>
    </location>
</feature>
<dbReference type="GO" id="GO:0000407">
    <property type="term" value="C:phagophore assembly site"/>
    <property type="evidence" value="ECO:0007669"/>
    <property type="project" value="TreeGrafter"/>
</dbReference>
<dbReference type="InterPro" id="IPR000719">
    <property type="entry name" value="Prot_kinase_dom"/>
</dbReference>
<dbReference type="InterPro" id="IPR045269">
    <property type="entry name" value="Atg1-like"/>
</dbReference>
<dbReference type="GO" id="GO:0000045">
    <property type="term" value="P:autophagosome assembly"/>
    <property type="evidence" value="ECO:0007669"/>
    <property type="project" value="TreeGrafter"/>
</dbReference>
<dbReference type="GO" id="GO:0005524">
    <property type="term" value="F:ATP binding"/>
    <property type="evidence" value="ECO:0007669"/>
    <property type="project" value="UniProtKB-KW"/>
</dbReference>
<keyword evidence="2" id="KW-0547">Nucleotide-binding</keyword>
<reference evidence="6" key="1">
    <citation type="submission" date="2021-01" db="EMBL/GenBank/DDBJ databases">
        <authorList>
            <consortium name="Genoscope - CEA"/>
            <person name="William W."/>
        </authorList>
    </citation>
    <scope>NUCLEOTIDE SEQUENCE</scope>
</reference>
<proteinExistence type="predicted"/>
<gene>
    <name evidence="6" type="ORF">PPRIM_AZ9-3.1.T0040161</name>
</gene>
<dbReference type="PANTHER" id="PTHR24348:SF22">
    <property type="entry name" value="NON-SPECIFIC SERINE_THREONINE PROTEIN KINASE"/>
    <property type="match status" value="1"/>
</dbReference>
<name>A0A8S1JLN8_PARPR</name>